<comment type="caution">
    <text evidence="1">The sequence shown here is derived from an EMBL/GenBank/DDBJ whole genome shotgun (WGS) entry which is preliminary data.</text>
</comment>
<dbReference type="EMBL" id="LAZR01024015">
    <property type="protein sequence ID" value="KKL76527.1"/>
    <property type="molecule type" value="Genomic_DNA"/>
</dbReference>
<accession>A0A0F9HN01</accession>
<dbReference type="AlphaFoldDB" id="A0A0F9HN01"/>
<name>A0A0F9HN01_9ZZZZ</name>
<feature type="non-terminal residue" evidence="1">
    <location>
        <position position="1"/>
    </location>
</feature>
<organism evidence="1">
    <name type="scientific">marine sediment metagenome</name>
    <dbReference type="NCBI Taxonomy" id="412755"/>
    <lineage>
        <taxon>unclassified sequences</taxon>
        <taxon>metagenomes</taxon>
        <taxon>ecological metagenomes</taxon>
    </lineage>
</organism>
<evidence type="ECO:0000313" key="1">
    <source>
        <dbReference type="EMBL" id="KKL76527.1"/>
    </source>
</evidence>
<protein>
    <submittedName>
        <fullName evidence="1">Uncharacterized protein</fullName>
    </submittedName>
</protein>
<reference evidence="1" key="1">
    <citation type="journal article" date="2015" name="Nature">
        <title>Complex archaea that bridge the gap between prokaryotes and eukaryotes.</title>
        <authorList>
            <person name="Spang A."/>
            <person name="Saw J.H."/>
            <person name="Jorgensen S.L."/>
            <person name="Zaremba-Niedzwiedzka K."/>
            <person name="Martijn J."/>
            <person name="Lind A.E."/>
            <person name="van Eijk R."/>
            <person name="Schleper C."/>
            <person name="Guy L."/>
            <person name="Ettema T.J."/>
        </authorList>
    </citation>
    <scope>NUCLEOTIDE SEQUENCE</scope>
</reference>
<sequence length="689" mass="79292">SWDMSNSEDVWPVYTNINSPSFSGGTFRGVAANSGPQVYFLWGGYPNSIASPRDGNINPINANYYNRMAIRFYSSVASKAQLYWFYSQDITKNRKWQQFNAKAGWNIYIFDAEHNFNAFASGWNGSPIGVRLGPVNTPGATFSVDWVNVYRANTSTALVSWDDNAPNGSAYKIYVDGDNSGYNGTLLTTAASSPATVDLSALRAGTYYLYVTRSGSANSAYVAVHVNDAPVVKVLDPDVAGGDDWASRIMGDSWNMSNSRDIISTKNLTRRSFRKGLYTAVNTGNDPIIYLNMRGKRINTTRYHRLTVKYKFNDSFNLVRGTMARVGWKNYPSRGWQMTDDLLTYEGWNTISQDLRGANLDVGRFGWRGWVGTMRFDPHEDPLARRFYVDSVRVTADDMTKNGRFNVRYRVGDTDSAAVSVQIYADPDTNPSNGNWRLIMSTTRGAGDGVFTWTPDASFNGRNNIYVAVSDGLNNTGSYSTGPLQVDTYRPRTYARKSVVKRKRNRRRVARYLKLYRANRNSYRKTRNRTLKKRYQRRANKYRRAYLKERKGIAKATFRWLVKDPYSQSEAIVKLKIKKRVKSKARAKKKSRYKRSYLAWKAKSRKTRNRTLKRRYMRAAKRYYKRYRRVKTVYYKTVKNVNYGWTTINRWQKYTLKTRNAGTYRYYVYAKDPAGNIQHRVSANWSVVK</sequence>
<proteinExistence type="predicted"/>
<gene>
    <name evidence="1" type="ORF">LCGC14_2044000</name>
</gene>